<protein>
    <submittedName>
        <fullName evidence="7">Multiple sugar-binding protein</fullName>
    </submittedName>
</protein>
<dbReference type="RefSeq" id="WP_042531645.1">
    <property type="nucleotide sequence ID" value="NZ_CAXOIH010000006.1"/>
</dbReference>
<name>A0A0A1MG42_9BACI</name>
<keyword evidence="5" id="KW-0449">Lipoprotein</keyword>
<evidence type="ECO:0000256" key="5">
    <source>
        <dbReference type="ARBA" id="ARBA00023288"/>
    </source>
</evidence>
<dbReference type="EMBL" id="CDGG01000001">
    <property type="protein sequence ID" value="CEI82073.1"/>
    <property type="molecule type" value="Genomic_DNA"/>
</dbReference>
<proteinExistence type="predicted"/>
<organism evidence="7 8">
    <name type="scientific">Oceanobacillus oncorhynchi</name>
    <dbReference type="NCBI Taxonomy" id="545501"/>
    <lineage>
        <taxon>Bacteria</taxon>
        <taxon>Bacillati</taxon>
        <taxon>Bacillota</taxon>
        <taxon>Bacilli</taxon>
        <taxon>Bacillales</taxon>
        <taxon>Bacillaceae</taxon>
        <taxon>Oceanobacillus</taxon>
    </lineage>
</organism>
<dbReference type="SUPFAM" id="SSF53850">
    <property type="entry name" value="Periplasmic binding protein-like II"/>
    <property type="match status" value="1"/>
</dbReference>
<evidence type="ECO:0000256" key="6">
    <source>
        <dbReference type="SAM" id="SignalP"/>
    </source>
</evidence>
<dbReference type="InterPro" id="IPR050490">
    <property type="entry name" value="Bact_solute-bd_prot1"/>
</dbReference>
<evidence type="ECO:0000313" key="8">
    <source>
        <dbReference type="Proteomes" id="UP000040453"/>
    </source>
</evidence>
<feature type="signal peptide" evidence="6">
    <location>
        <begin position="1"/>
        <end position="19"/>
    </location>
</feature>
<dbReference type="PANTHER" id="PTHR43649">
    <property type="entry name" value="ARABINOSE-BINDING PROTEIN-RELATED"/>
    <property type="match status" value="1"/>
</dbReference>
<evidence type="ECO:0000256" key="3">
    <source>
        <dbReference type="ARBA" id="ARBA00023136"/>
    </source>
</evidence>
<reference evidence="7 8" key="1">
    <citation type="submission" date="2014-11" db="EMBL/GenBank/DDBJ databases">
        <authorList>
            <person name="Urmite Genomes Urmite Genomes"/>
        </authorList>
    </citation>
    <scope>NUCLEOTIDE SEQUENCE [LARGE SCALE GENOMIC DNA]</scope>
    <source>
        <strain evidence="7 8">Oc5</strain>
    </source>
</reference>
<dbReference type="PANTHER" id="PTHR43649:SF33">
    <property type="entry name" value="POLYGALACTURONAN_RHAMNOGALACTURONAN-BINDING PROTEIN YTCQ"/>
    <property type="match status" value="1"/>
</dbReference>
<keyword evidence="2 6" id="KW-0732">Signal</keyword>
<dbReference type="Gene3D" id="3.40.190.10">
    <property type="entry name" value="Periplasmic binding protein-like II"/>
    <property type="match status" value="2"/>
</dbReference>
<keyword evidence="3" id="KW-0472">Membrane</keyword>
<keyword evidence="1" id="KW-1003">Cell membrane</keyword>
<feature type="chain" id="PRO_5039670970" evidence="6">
    <location>
        <begin position="20"/>
        <end position="430"/>
    </location>
</feature>
<dbReference type="InterPro" id="IPR006059">
    <property type="entry name" value="SBP"/>
</dbReference>
<keyword evidence="8" id="KW-1185">Reference proteome</keyword>
<dbReference type="STRING" id="545501.BN997_01928"/>
<sequence>MRLCLKTLLLLMLTGLIIAGCSNDDAENKTDSEESTQPGNQVTLTFFSTVSNEAEQEAMQSVVNDFEAEYPDININLNMPGQDYESQLRIRMAANDLPDLFDTHGWAQNRYGEYTMDLRDMDWVDDMDPTLEQNFVDEEGKVYAYPLNQAMDGLTYNKEILDAYDIEVPETFDEFMEALETVKEKSNGEIAPLWFEGSNENAFGQYYDQFASPLLITHPDHDYSEELLDGSFDWEPYDYLSEKLLEMHEKELLNIDVLTARPYEKNQLLAQGKIAFVMQTVPIHVIQELNPDIELGIMPVPAIHEGDDPTWIGGERHTVAIWKDTAHPEEAKKFIDFLARPENVKAVAEGTSLAAGLTNATADIYYQDYYEQYDDILVEPYFDRVYLPNGMWKPLGMSGQELLSGALSPEGVSQKMKNEYLRLIEQAGFE</sequence>
<evidence type="ECO:0000313" key="7">
    <source>
        <dbReference type="EMBL" id="CEI82073.1"/>
    </source>
</evidence>
<evidence type="ECO:0000256" key="1">
    <source>
        <dbReference type="ARBA" id="ARBA00022475"/>
    </source>
</evidence>
<dbReference type="AlphaFoldDB" id="A0A0A1MG42"/>
<dbReference type="Pfam" id="PF01547">
    <property type="entry name" value="SBP_bac_1"/>
    <property type="match status" value="1"/>
</dbReference>
<gene>
    <name evidence="7" type="primary">msmE</name>
    <name evidence="7" type="ORF">BN997_01928</name>
</gene>
<evidence type="ECO:0000256" key="4">
    <source>
        <dbReference type="ARBA" id="ARBA00023139"/>
    </source>
</evidence>
<dbReference type="OrthoDB" id="94797at2"/>
<dbReference type="Proteomes" id="UP000040453">
    <property type="component" value="Unassembled WGS sequence"/>
</dbReference>
<keyword evidence="4" id="KW-0564">Palmitate</keyword>
<dbReference type="PROSITE" id="PS51257">
    <property type="entry name" value="PROKAR_LIPOPROTEIN"/>
    <property type="match status" value="1"/>
</dbReference>
<accession>A0A0A1MG42</accession>
<evidence type="ECO:0000256" key="2">
    <source>
        <dbReference type="ARBA" id="ARBA00022729"/>
    </source>
</evidence>